<gene>
    <name evidence="4" type="ORF">GO793_05370</name>
    <name evidence="5" type="ORF">GO814_04135</name>
    <name evidence="6" type="ORF">GO941_10985</name>
</gene>
<evidence type="ECO:0000313" key="9">
    <source>
        <dbReference type="Proteomes" id="UP000471199"/>
    </source>
</evidence>
<evidence type="ECO:0000313" key="7">
    <source>
        <dbReference type="Proteomes" id="UP000433366"/>
    </source>
</evidence>
<organism evidence="5 9">
    <name type="scientific">Staphylococcus aureus</name>
    <dbReference type="NCBI Taxonomy" id="1280"/>
    <lineage>
        <taxon>Bacteria</taxon>
        <taxon>Bacillati</taxon>
        <taxon>Bacillota</taxon>
        <taxon>Bacilli</taxon>
        <taxon>Bacillales</taxon>
        <taxon>Staphylococcaceae</taxon>
        <taxon>Staphylococcus</taxon>
    </lineage>
</organism>
<dbReference type="GO" id="GO:0015074">
    <property type="term" value="P:DNA integration"/>
    <property type="evidence" value="ECO:0007669"/>
    <property type="project" value="InterPro"/>
</dbReference>
<dbReference type="InterPro" id="IPR001584">
    <property type="entry name" value="Integrase_cat-core"/>
</dbReference>
<dbReference type="RefSeq" id="WP_077442703.1">
    <property type="nucleotide sequence ID" value="NZ_AP025693.1"/>
</dbReference>
<dbReference type="GO" id="GO:0004803">
    <property type="term" value="F:transposase activity"/>
    <property type="evidence" value="ECO:0007669"/>
    <property type="project" value="InterPro"/>
</dbReference>
<dbReference type="AlphaFoldDB" id="A0A5A8VL66"/>
<protein>
    <submittedName>
        <fullName evidence="5">IS30 family transposase</fullName>
    </submittedName>
</protein>
<comment type="similarity">
    <text evidence="2">Belongs to the transposase IS30 family.</text>
</comment>
<dbReference type="GO" id="GO:0003677">
    <property type="term" value="F:DNA binding"/>
    <property type="evidence" value="ECO:0007669"/>
    <property type="project" value="InterPro"/>
</dbReference>
<dbReference type="GO" id="GO:0006313">
    <property type="term" value="P:DNA transposition"/>
    <property type="evidence" value="ECO:0007669"/>
    <property type="project" value="InterPro"/>
</dbReference>
<dbReference type="SUPFAM" id="SSF53098">
    <property type="entry name" value="Ribonuclease H-like"/>
    <property type="match status" value="1"/>
</dbReference>
<proteinExistence type="inferred from homology"/>
<dbReference type="PROSITE" id="PS50994">
    <property type="entry name" value="INTEGRASE"/>
    <property type="match status" value="1"/>
</dbReference>
<evidence type="ECO:0000313" key="4">
    <source>
        <dbReference type="EMBL" id="MVI55288.1"/>
    </source>
</evidence>
<dbReference type="InterPro" id="IPR036397">
    <property type="entry name" value="RNaseH_sf"/>
</dbReference>
<dbReference type="Pfam" id="PF00665">
    <property type="entry name" value="rve"/>
    <property type="match status" value="1"/>
</dbReference>
<dbReference type="Gene3D" id="3.30.420.10">
    <property type="entry name" value="Ribonuclease H-like superfamily/Ribonuclease H"/>
    <property type="match status" value="1"/>
</dbReference>
<comment type="function">
    <text evidence="1">Required for the transposition of the insertion element.</text>
</comment>
<reference evidence="7 8" key="1">
    <citation type="submission" date="2019-11" db="EMBL/GenBank/DDBJ databases">
        <title>Implementation of targeted gown and glove precautions to prevent Staphylococcus aureus acquisition in community-based nursing homes.</title>
        <authorList>
            <person name="Stine O.C."/>
        </authorList>
    </citation>
    <scope>NUCLEOTIDE SEQUENCE [LARGE SCALE GENOMIC DNA]</scope>
    <source>
        <strain evidence="6 8">S_2023.LVRQ.AN</strain>
        <strain evidence="5 9">S_2062.LAUP.DI</strain>
        <strain evidence="4 7">S_4031.LGMP.AI</strain>
    </source>
</reference>
<evidence type="ECO:0000313" key="6">
    <source>
        <dbReference type="EMBL" id="MVL46008.1"/>
    </source>
</evidence>
<dbReference type="Proteomes" id="UP000433366">
    <property type="component" value="Unassembled WGS sequence"/>
</dbReference>
<dbReference type="NCBIfam" id="NF033563">
    <property type="entry name" value="transpos_IS30"/>
    <property type="match status" value="1"/>
</dbReference>
<evidence type="ECO:0000259" key="3">
    <source>
        <dbReference type="PROSITE" id="PS50994"/>
    </source>
</evidence>
<dbReference type="Proteomes" id="UP000471199">
    <property type="component" value="Unassembled WGS sequence"/>
</dbReference>
<dbReference type="GO" id="GO:0005829">
    <property type="term" value="C:cytosol"/>
    <property type="evidence" value="ECO:0007669"/>
    <property type="project" value="TreeGrafter"/>
</dbReference>
<dbReference type="PANTHER" id="PTHR10948:SF23">
    <property type="entry name" value="TRANSPOSASE INSI FOR INSERTION SEQUENCE ELEMENT IS30A-RELATED"/>
    <property type="match status" value="1"/>
</dbReference>
<sequence length="178" mass="20721">MGSKSINNREEFGHYEIDTVWSVRPSTYCLLTIIERKTRYLYASRLNTRKSNVVCNEIINIMKPLLPKSITMDRGKEFALFEEIEDELNCSIYFSDLGCPYQRGSIENANGLLRQYYPKGTDFANITQKSLDEAVKQINARPRMIFDYKSSEEMLKYHVSTQNCEPILNDCVRHEPVN</sequence>
<dbReference type="EMBL" id="WPVZ01000585">
    <property type="protein sequence ID" value="MVL46008.1"/>
    <property type="molecule type" value="Genomic_DNA"/>
</dbReference>
<dbReference type="InterPro" id="IPR053392">
    <property type="entry name" value="Transposase_IS30-like"/>
</dbReference>
<feature type="domain" description="Integrase catalytic" evidence="3">
    <location>
        <begin position="6"/>
        <end position="159"/>
    </location>
</feature>
<accession>A0A5A8VL66</accession>
<evidence type="ECO:0000313" key="8">
    <source>
        <dbReference type="Proteomes" id="UP000434412"/>
    </source>
</evidence>
<comment type="caution">
    <text evidence="5">The sequence shown here is derived from an EMBL/GenBank/DDBJ whole genome shotgun (WGS) entry which is preliminary data.</text>
</comment>
<evidence type="ECO:0000313" key="5">
    <source>
        <dbReference type="EMBL" id="MVK34323.1"/>
    </source>
</evidence>
<name>A0A5A8VL66_STAAU</name>
<evidence type="ECO:0000256" key="2">
    <source>
        <dbReference type="ARBA" id="ARBA00006363"/>
    </source>
</evidence>
<dbReference type="Proteomes" id="UP000434412">
    <property type="component" value="Unassembled WGS sequence"/>
</dbReference>
<dbReference type="InterPro" id="IPR012337">
    <property type="entry name" value="RNaseH-like_sf"/>
</dbReference>
<dbReference type="InterPro" id="IPR001598">
    <property type="entry name" value="Transposase_IS30_CS"/>
</dbReference>
<dbReference type="EMBL" id="WPRH01000354">
    <property type="protein sequence ID" value="MVI55288.1"/>
    <property type="molecule type" value="Genomic_DNA"/>
</dbReference>
<evidence type="ECO:0000256" key="1">
    <source>
        <dbReference type="ARBA" id="ARBA00002190"/>
    </source>
</evidence>
<dbReference type="PROSITE" id="PS01043">
    <property type="entry name" value="TRANSPOSASE_IS30"/>
    <property type="match status" value="1"/>
</dbReference>
<dbReference type="EMBL" id="WPTS01000020">
    <property type="protein sequence ID" value="MVK34323.1"/>
    <property type="molecule type" value="Genomic_DNA"/>
</dbReference>
<dbReference type="PANTHER" id="PTHR10948">
    <property type="entry name" value="TRANSPOSASE"/>
    <property type="match status" value="1"/>
</dbReference>
<dbReference type="InterPro" id="IPR051917">
    <property type="entry name" value="Transposase-Integrase"/>
</dbReference>